<organism evidence="3">
    <name type="scientific">Pectinophora gossypiella</name>
    <name type="common">Cotton pink bollworm</name>
    <name type="synonym">Depressaria gossypiella</name>
    <dbReference type="NCBI Taxonomy" id="13191"/>
    <lineage>
        <taxon>Eukaryota</taxon>
        <taxon>Metazoa</taxon>
        <taxon>Ecdysozoa</taxon>
        <taxon>Arthropoda</taxon>
        <taxon>Hexapoda</taxon>
        <taxon>Insecta</taxon>
        <taxon>Pterygota</taxon>
        <taxon>Neoptera</taxon>
        <taxon>Endopterygota</taxon>
        <taxon>Lepidoptera</taxon>
        <taxon>Glossata</taxon>
        <taxon>Ditrysia</taxon>
        <taxon>Gelechioidea</taxon>
        <taxon>Gelechiidae</taxon>
        <taxon>Apatetrinae</taxon>
        <taxon>Pectinophora</taxon>
    </lineage>
</organism>
<feature type="region of interest" description="Disordered" evidence="1">
    <location>
        <begin position="400"/>
        <end position="437"/>
    </location>
</feature>
<dbReference type="AlphaFoldDB" id="A0A1E1W006"/>
<evidence type="ECO:0000313" key="3">
    <source>
        <dbReference type="EMBL" id="JAT80316.1"/>
    </source>
</evidence>
<feature type="chain" id="PRO_5009115176" evidence="2">
    <location>
        <begin position="21"/>
        <end position="588"/>
    </location>
</feature>
<feature type="compositionally biased region" description="Basic and acidic residues" evidence="1">
    <location>
        <begin position="400"/>
        <end position="435"/>
    </location>
</feature>
<evidence type="ECO:0000256" key="1">
    <source>
        <dbReference type="SAM" id="MobiDB-lite"/>
    </source>
</evidence>
<name>A0A1E1W006_PECGO</name>
<accession>A0A1E1W006</accession>
<gene>
    <name evidence="3" type="ORF">g.8799</name>
</gene>
<dbReference type="InterPro" id="IPR031959">
    <property type="entry name" value="DUF4779"/>
</dbReference>
<evidence type="ECO:0000256" key="2">
    <source>
        <dbReference type="SAM" id="SignalP"/>
    </source>
</evidence>
<reference evidence="3" key="1">
    <citation type="submission" date="2015-09" db="EMBL/GenBank/DDBJ databases">
        <title>De novo assembly of Pectinophora gossypiella (Pink Bollworm) gut transcriptome.</title>
        <authorList>
            <person name="Tassone E.E."/>
        </authorList>
    </citation>
    <scope>NUCLEOTIDE SEQUENCE</scope>
</reference>
<sequence>MIRIILILFFVVCGDVGVQSVQYRMHVSKKSKSSSAPFRSAYVFNHFDDDPEMFNAIENHNPHGATLQIKPYSGKRSASEYSDGYNMEYRDKIVYASVADKYNNIDTNNHKNRIRDQMKAPKYDYVSKTQTNVKRMVNGKPSSLESSISKVSKEKYVDKTGVTVTDKYSHKDNHTDHNNYLEPRDYNVAKAEAKYSSHYLPSKIKSDALYERLKSLMHYRPSTSEVKTDYSFNPVLDFHHVDDDDIRTSSRVSYESWPYFFHTPYEYEHTKINSDIQKAKDKRFAVDTDHKVIPVHEHHHDMPSYYRPPLTTIHQTTTPDNPISGHQPFFSFVLHDYFDKKVGDDDPLTFKGLNLGEDSYYDSKLQVHDDYGKRNRRLHEDFPDSDYEVLDVNYDTAGLDRGESATERGYKKKHGYDQHEKGNSKNNEEKTVTEKSHHKYRGFKDFVDSFANRFGNEDHNRNVQYALKKNQDKGEKRKGFHRVYHKDEYQVDNEFYDNNNISSHGEESGKSALRRGGSEGVLQSHSAAALENEADAYNKAASAHGHNYENNKSGLENVLGLNNDFHRYIDVAKKAALSNNADYTDTYK</sequence>
<feature type="signal peptide" evidence="2">
    <location>
        <begin position="1"/>
        <end position="20"/>
    </location>
</feature>
<proteinExistence type="predicted"/>
<dbReference type="EMBL" id="GDQN01010738">
    <property type="protein sequence ID" value="JAT80316.1"/>
    <property type="molecule type" value="Transcribed_RNA"/>
</dbReference>
<dbReference type="OrthoDB" id="7464143at2759"/>
<dbReference type="Pfam" id="PF16009">
    <property type="entry name" value="DUF4779"/>
    <property type="match status" value="1"/>
</dbReference>
<protein>
    <submittedName>
        <fullName evidence="3">Uncharacterized protein</fullName>
    </submittedName>
</protein>
<keyword evidence="2" id="KW-0732">Signal</keyword>